<evidence type="ECO:0000256" key="8">
    <source>
        <dbReference type="PROSITE-ProRule" id="PRU00703"/>
    </source>
</evidence>
<comment type="caution">
    <text evidence="9">Lacks conserved residue(s) required for the propagation of feature annotation.</text>
</comment>
<comment type="caution">
    <text evidence="11">The sequence shown here is derived from an EMBL/GenBank/DDBJ whole genome shotgun (WGS) entry which is preliminary data.</text>
</comment>
<feature type="transmembrane region" description="Helical" evidence="9">
    <location>
        <begin position="362"/>
        <end position="384"/>
    </location>
</feature>
<keyword evidence="12" id="KW-1185">Reference proteome</keyword>
<dbReference type="InterPro" id="IPR006668">
    <property type="entry name" value="Mg_transptr_MgtE_intracell_dom"/>
</dbReference>
<dbReference type="EMBL" id="APML01000069">
    <property type="protein sequence ID" value="ENH95922.1"/>
    <property type="molecule type" value="Genomic_DNA"/>
</dbReference>
<evidence type="ECO:0000313" key="11">
    <source>
        <dbReference type="EMBL" id="ENH95922.1"/>
    </source>
</evidence>
<dbReference type="Proteomes" id="UP000012283">
    <property type="component" value="Unassembled WGS sequence"/>
</dbReference>
<dbReference type="InterPro" id="IPR038076">
    <property type="entry name" value="MgtE_N_sf"/>
</dbReference>
<name>N4WIB6_9BACI</name>
<feature type="transmembrane region" description="Helical" evidence="9">
    <location>
        <begin position="390"/>
        <end position="415"/>
    </location>
</feature>
<dbReference type="SUPFAM" id="SSF158791">
    <property type="entry name" value="MgtE N-terminal domain-like"/>
    <property type="match status" value="1"/>
</dbReference>
<feature type="domain" description="CBS" evidence="10">
    <location>
        <begin position="206"/>
        <end position="264"/>
    </location>
</feature>
<keyword evidence="8" id="KW-0129">CBS domain</keyword>
<dbReference type="SUPFAM" id="SSF161093">
    <property type="entry name" value="MgtE membrane domain-like"/>
    <property type="match status" value="1"/>
</dbReference>
<comment type="similarity">
    <text evidence="2 9">Belongs to the SLC41A transporter family.</text>
</comment>
<dbReference type="PATRIC" id="fig|1308866.3.peg.2750"/>
<dbReference type="RefSeq" id="WP_003473301.1">
    <property type="nucleotide sequence ID" value="NZ_APML01000069.1"/>
</dbReference>
<keyword evidence="3 9" id="KW-0813">Transport</keyword>
<keyword evidence="7 9" id="KW-0472">Membrane</keyword>
<evidence type="ECO:0000256" key="9">
    <source>
        <dbReference type="RuleBase" id="RU362011"/>
    </source>
</evidence>
<keyword evidence="4 9" id="KW-0812">Transmembrane</keyword>
<protein>
    <recommendedName>
        <fullName evidence="9">Magnesium transporter MgtE</fullName>
    </recommendedName>
</protein>
<feature type="transmembrane region" description="Helical" evidence="9">
    <location>
        <begin position="320"/>
        <end position="341"/>
    </location>
</feature>
<proteinExistence type="inferred from homology"/>
<dbReference type="SUPFAM" id="SSF54631">
    <property type="entry name" value="CBS-domain pair"/>
    <property type="match status" value="1"/>
</dbReference>
<evidence type="ECO:0000256" key="2">
    <source>
        <dbReference type="ARBA" id="ARBA00009749"/>
    </source>
</evidence>
<dbReference type="STRING" id="1308866.J416_13609"/>
<gene>
    <name evidence="11" type="ORF">J416_13609</name>
</gene>
<dbReference type="SMART" id="SM00924">
    <property type="entry name" value="MgtE_N"/>
    <property type="match status" value="1"/>
</dbReference>
<dbReference type="GO" id="GO:0015095">
    <property type="term" value="F:magnesium ion transmembrane transporter activity"/>
    <property type="evidence" value="ECO:0007669"/>
    <property type="project" value="UniProtKB-UniRule"/>
</dbReference>
<dbReference type="SMART" id="SM00116">
    <property type="entry name" value="CBS"/>
    <property type="match status" value="2"/>
</dbReference>
<dbReference type="GO" id="GO:0005886">
    <property type="term" value="C:plasma membrane"/>
    <property type="evidence" value="ECO:0007669"/>
    <property type="project" value="UniProtKB-SubCell"/>
</dbReference>
<dbReference type="Pfam" id="PF01769">
    <property type="entry name" value="MgtE"/>
    <property type="match status" value="1"/>
</dbReference>
<keyword evidence="9" id="KW-0479">Metal-binding</keyword>
<dbReference type="NCBIfam" id="TIGR00400">
    <property type="entry name" value="mgtE"/>
    <property type="match status" value="1"/>
</dbReference>
<dbReference type="Gene3D" id="3.10.580.10">
    <property type="entry name" value="CBS-domain"/>
    <property type="match status" value="1"/>
</dbReference>
<evidence type="ECO:0000256" key="6">
    <source>
        <dbReference type="ARBA" id="ARBA00022989"/>
    </source>
</evidence>
<dbReference type="Pfam" id="PF00571">
    <property type="entry name" value="CBS"/>
    <property type="match status" value="2"/>
</dbReference>
<keyword evidence="6 9" id="KW-1133">Transmembrane helix</keyword>
<dbReference type="AlphaFoldDB" id="N4WIB6"/>
<evidence type="ECO:0000256" key="5">
    <source>
        <dbReference type="ARBA" id="ARBA00022842"/>
    </source>
</evidence>
<dbReference type="Pfam" id="PF03448">
    <property type="entry name" value="MgtE_N"/>
    <property type="match status" value="1"/>
</dbReference>
<feature type="domain" description="CBS" evidence="10">
    <location>
        <begin position="142"/>
        <end position="205"/>
    </location>
</feature>
<dbReference type="PANTHER" id="PTHR43773:SF1">
    <property type="entry name" value="MAGNESIUM TRANSPORTER MGTE"/>
    <property type="match status" value="1"/>
</dbReference>
<evidence type="ECO:0000313" key="12">
    <source>
        <dbReference type="Proteomes" id="UP000012283"/>
    </source>
</evidence>
<dbReference type="Gene3D" id="1.25.60.10">
    <property type="entry name" value="MgtE N-terminal domain-like"/>
    <property type="match status" value="1"/>
</dbReference>
<dbReference type="GO" id="GO:0046872">
    <property type="term" value="F:metal ion binding"/>
    <property type="evidence" value="ECO:0007669"/>
    <property type="project" value="UniProtKB-KW"/>
</dbReference>
<organism evidence="11 12">
    <name type="scientific">Gracilibacillus halophilus YIM-C55.5</name>
    <dbReference type="NCBI Taxonomy" id="1308866"/>
    <lineage>
        <taxon>Bacteria</taxon>
        <taxon>Bacillati</taxon>
        <taxon>Bacillota</taxon>
        <taxon>Bacilli</taxon>
        <taxon>Bacillales</taxon>
        <taxon>Bacillaceae</taxon>
        <taxon>Gracilibacillus</taxon>
    </lineage>
</organism>
<dbReference type="eggNOG" id="COG2239">
    <property type="taxonomic scope" value="Bacteria"/>
</dbReference>
<dbReference type="PANTHER" id="PTHR43773">
    <property type="entry name" value="MAGNESIUM TRANSPORTER MGTE"/>
    <property type="match status" value="1"/>
</dbReference>
<evidence type="ECO:0000256" key="4">
    <source>
        <dbReference type="ARBA" id="ARBA00022692"/>
    </source>
</evidence>
<dbReference type="InterPro" id="IPR000644">
    <property type="entry name" value="CBS_dom"/>
</dbReference>
<keyword evidence="9" id="KW-1003">Cell membrane</keyword>
<reference evidence="11 12" key="1">
    <citation type="submission" date="2013-03" db="EMBL/GenBank/DDBJ databases">
        <title>Draft genome sequence of Gracibacillus halophilus YIM-C55.5, a moderately halophilic and thermophilic organism from the Xiaochaidamu salt lake.</title>
        <authorList>
            <person name="Sugumar T."/>
            <person name="Polireddy D.R."/>
            <person name="Antony A."/>
            <person name="Madhava Y.R."/>
            <person name="Sivakumar N."/>
        </authorList>
    </citation>
    <scope>NUCLEOTIDE SEQUENCE [LARGE SCALE GENOMIC DNA]</scope>
    <source>
        <strain evidence="11 12">YIM-C55.5</strain>
    </source>
</reference>
<dbReference type="CDD" id="cd04606">
    <property type="entry name" value="CBS_pair_Mg_transporter"/>
    <property type="match status" value="1"/>
</dbReference>
<comment type="function">
    <text evidence="9">Acts as a magnesium transporter.</text>
</comment>
<comment type="subunit">
    <text evidence="9">Homodimer.</text>
</comment>
<dbReference type="InterPro" id="IPR046342">
    <property type="entry name" value="CBS_dom_sf"/>
</dbReference>
<dbReference type="PROSITE" id="PS51371">
    <property type="entry name" value="CBS"/>
    <property type="match status" value="2"/>
</dbReference>
<evidence type="ECO:0000259" key="10">
    <source>
        <dbReference type="PROSITE" id="PS51371"/>
    </source>
</evidence>
<dbReference type="OrthoDB" id="9790355at2"/>
<dbReference type="InterPro" id="IPR006667">
    <property type="entry name" value="SLC41_membr_dom"/>
</dbReference>
<evidence type="ECO:0000256" key="3">
    <source>
        <dbReference type="ARBA" id="ARBA00022448"/>
    </source>
</evidence>
<comment type="subcellular location">
    <subcellularLocation>
        <location evidence="9">Cell membrane</location>
        <topology evidence="9">Multi-pass membrane protein</topology>
    </subcellularLocation>
    <subcellularLocation>
        <location evidence="1">Membrane</location>
        <topology evidence="1">Multi-pass membrane protein</topology>
    </subcellularLocation>
</comment>
<evidence type="ECO:0000256" key="7">
    <source>
        <dbReference type="ARBA" id="ARBA00023136"/>
    </source>
</evidence>
<sequence>MEHLNKQERMEMWETIQQALINEQIDQFRAEFIELHPYDQAKIFEEQTEDIRFLIYSYLSPEEMGDVIEHVDRDSVAGFITEMIPSFATDILQNMATDDAVDILNELDKNKVASFLTLMKKDAAEEIKELLHYEEKTAGSIMTTEYVVIHLEMTVKQAMRHLRKEAPDAETIYYIYVVDTEKKLAGVISLRDLIIAEGDWLIQDVMNERVVSVPVGGDQEDIAQMMRGYDFLALPVVDFQNHLLGIITVDDIMDVMEEEASDDYSKLAGISDVEKFGDTAWLSAKKRLPWLVILLFLGMVTANIIGQFEATLDQVAILSVFIPLIAGMAGNTGTQALAVAVRSISAGEMEKKKKWRVIGQESLTGFITGTVCGVTIMLLIAFWYQNAVLGILVGISIMATLIVATIAGTIVPLIMDRLHIDPAVASGPFITTLNDIISILIYFSLATAFMNLLVG</sequence>
<dbReference type="Gene3D" id="1.10.357.20">
    <property type="entry name" value="SLC41 divalent cation transporters, integral membrane domain"/>
    <property type="match status" value="1"/>
</dbReference>
<keyword evidence="5 9" id="KW-0460">Magnesium</keyword>
<feature type="transmembrane region" description="Helical" evidence="9">
    <location>
        <begin position="288"/>
        <end position="308"/>
    </location>
</feature>
<dbReference type="InterPro" id="IPR036739">
    <property type="entry name" value="SLC41_membr_dom_sf"/>
</dbReference>
<evidence type="ECO:0000256" key="1">
    <source>
        <dbReference type="ARBA" id="ARBA00004141"/>
    </source>
</evidence>
<dbReference type="InterPro" id="IPR006669">
    <property type="entry name" value="MgtE_transporter"/>
</dbReference>
<accession>N4WIB6</accession>